<protein>
    <recommendedName>
        <fullName evidence="1">Microcystinase C</fullName>
        <shortName evidence="1">MlrC</shortName>
    </recommendedName>
</protein>
<dbReference type="RefSeq" id="WP_231813916.1">
    <property type="nucleotide sequence ID" value="NZ_JAJOZR010000005.1"/>
</dbReference>
<dbReference type="GO" id="GO:0008237">
    <property type="term" value="F:metallopeptidase activity"/>
    <property type="evidence" value="ECO:0007669"/>
    <property type="project" value="UniProtKB-KW"/>
</dbReference>
<reference evidence="4" key="1">
    <citation type="submission" date="2021-12" db="EMBL/GenBank/DDBJ databases">
        <authorList>
            <person name="Li Y."/>
        </authorList>
    </citation>
    <scope>NUCLEOTIDE SEQUENCE</scope>
    <source>
        <strain evidence="4">DKSPLA3</strain>
    </source>
</reference>
<proteinExistence type="inferred from homology"/>
<comment type="function">
    <text evidence="1">Involved in peptidolytic degradation of cyclic heptapeptide hepatotoxin microcystin (MC).</text>
</comment>
<keyword evidence="1" id="KW-0378">Hydrolase</keyword>
<feature type="domain" description="Microcystin LR degradation protein MlrC C-terminal" evidence="2">
    <location>
        <begin position="298"/>
        <end position="471"/>
    </location>
</feature>
<dbReference type="AlphaFoldDB" id="A0A9X1T0T1"/>
<gene>
    <name evidence="4" type="ORF">LRX75_09970</name>
</gene>
<accession>A0A9X1T0T1</accession>
<dbReference type="EMBL" id="JAJOZR010000005">
    <property type="protein sequence ID" value="MCD7109374.1"/>
    <property type="molecule type" value="Genomic_DNA"/>
</dbReference>
<sequence>MRLFTAALATETNTFAPICIDRRAFEASLYAAPGEHPETPTLCTAPITVGRKVCAEKGWTLIEGTAAWADPAGLVNRQAYESLRDEILDQLRAAMPVDGVVMGLHGAMVADGYLDPEGDLLTRIRAIVGPDVLVCAEIDPHSHLTAKRVAAVDFFVVFKEFPHTDFVARAEDLWRIAVDTLEGRVKPVMSVFDCRMIDVFPTSREPMRSFVDRLMRMEADDPEILSLSVIHGFMAGDVPEMGTKTIAITDGQLEKGERLARDLGLELFSRRGTFMMPQIDEGEAIDRALANPRGPVVIADMWDNPGGGTAGDATVILAALLARGVENVALGMIWDPIAVQICLAAGTGAEIPLRFGAKSAPGTGSPIDGLVTVRRVVRNAEMRFGESVAPFGDAAHIHLDGIDIILSSVRVQSYDPSLFTALGIDPTTKHLLVIKSTNHFYAAFSKIASEILYCSAGSPYPNDPANTPYRRAPRAIWPIVEDPHGLAPLGLDAG</sequence>
<dbReference type="InterPro" id="IPR015995">
    <property type="entry name" value="MlrC_N"/>
</dbReference>
<keyword evidence="1" id="KW-0479">Metal-binding</keyword>
<dbReference type="PIRSF" id="PIRSF012702">
    <property type="entry name" value="UCP012702"/>
    <property type="match status" value="1"/>
</dbReference>
<dbReference type="InterPro" id="IPR009197">
    <property type="entry name" value="MlrC"/>
</dbReference>
<dbReference type="GO" id="GO:0006508">
    <property type="term" value="P:proteolysis"/>
    <property type="evidence" value="ECO:0007669"/>
    <property type="project" value="UniProtKB-KW"/>
</dbReference>
<comment type="caution">
    <text evidence="4">The sequence shown here is derived from an EMBL/GenBank/DDBJ whole genome shotgun (WGS) entry which is preliminary data.</text>
</comment>
<evidence type="ECO:0000259" key="3">
    <source>
        <dbReference type="Pfam" id="PF07364"/>
    </source>
</evidence>
<dbReference type="Proteomes" id="UP001139089">
    <property type="component" value="Unassembled WGS sequence"/>
</dbReference>
<comment type="similarity">
    <text evidence="1">Belongs to the peptidase M81 family.</text>
</comment>
<dbReference type="GO" id="GO:0046872">
    <property type="term" value="F:metal ion binding"/>
    <property type="evidence" value="ECO:0007669"/>
    <property type="project" value="UniProtKB-KW"/>
</dbReference>
<evidence type="ECO:0000256" key="1">
    <source>
        <dbReference type="PIRNR" id="PIRNR012702"/>
    </source>
</evidence>
<keyword evidence="5" id="KW-1185">Reference proteome</keyword>
<organism evidence="4 5">
    <name type="scientific">Rhizobium quercicola</name>
    <dbReference type="NCBI Taxonomy" id="2901226"/>
    <lineage>
        <taxon>Bacteria</taxon>
        <taxon>Pseudomonadati</taxon>
        <taxon>Pseudomonadota</taxon>
        <taxon>Alphaproteobacteria</taxon>
        <taxon>Hyphomicrobiales</taxon>
        <taxon>Rhizobiaceae</taxon>
        <taxon>Rhizobium/Agrobacterium group</taxon>
        <taxon>Rhizobium</taxon>
    </lineage>
</organism>
<feature type="domain" description="Microcystin LR degradation protein MlrC N-terminal" evidence="3">
    <location>
        <begin position="2"/>
        <end position="289"/>
    </location>
</feature>
<name>A0A9X1T0T1_9HYPH</name>
<comment type="cofactor">
    <cofactor evidence="1">
        <name>Zn(2+)</name>
        <dbReference type="ChEBI" id="CHEBI:29105"/>
    </cofactor>
    <text evidence="1">Binds 1 zinc ion per subunit.</text>
</comment>
<evidence type="ECO:0000313" key="5">
    <source>
        <dbReference type="Proteomes" id="UP001139089"/>
    </source>
</evidence>
<keyword evidence="1" id="KW-0482">Metalloprotease</keyword>
<evidence type="ECO:0000259" key="2">
    <source>
        <dbReference type="Pfam" id="PF07171"/>
    </source>
</evidence>
<dbReference type="Pfam" id="PF07364">
    <property type="entry name" value="DUF1485"/>
    <property type="match status" value="1"/>
</dbReference>
<evidence type="ECO:0000313" key="4">
    <source>
        <dbReference type="EMBL" id="MCD7109374.1"/>
    </source>
</evidence>
<dbReference type="InterPro" id="IPR010799">
    <property type="entry name" value="MlrC_C"/>
</dbReference>
<dbReference type="Pfam" id="PF07171">
    <property type="entry name" value="MlrC_C"/>
    <property type="match status" value="1"/>
</dbReference>
<keyword evidence="1" id="KW-0645">Protease</keyword>